<sequence length="341" mass="37364">MKVKLLRKIAIFGDIKTRQFLFYAVSCLLLSTTAAAQTNSQSNLPGRIWHSWLDLNNPEGTYVLNLNSGVSARVDAKDWGAPWPDGARFVYRNYTSDGSVGDETNIVVKQASDGKILSEQTIEGYLGEPVPSPIGENKILAAWGATILEPRGMIVYDLNLHKPIFATQPGKMSDAVSWMPDGTLLRAKYSGEITRITLGGNEQPIGKISWPESRFPQAIYVSPDGKKVLVQLAAFRETGTISGVDLWMMNLDGSNLKRFTKNDLIARAYWSPDSKYVAFIKDTGTVCTEATCRGSCTVWYAEATAANVVAVAASEDAKRFTVTRPNGDVRNLGCPVVAWSR</sequence>
<gene>
    <name evidence="2" type="ORF">GCM10011613_21720</name>
</gene>
<feature type="chain" id="PRO_5045712389" description="Dipeptidylpeptidase IV N-terminal domain-containing protein" evidence="1">
    <location>
        <begin position="37"/>
        <end position="341"/>
    </location>
</feature>
<evidence type="ECO:0000256" key="1">
    <source>
        <dbReference type="SAM" id="SignalP"/>
    </source>
</evidence>
<dbReference type="InterPro" id="IPR011042">
    <property type="entry name" value="6-blade_b-propeller_TolB-like"/>
</dbReference>
<evidence type="ECO:0008006" key="4">
    <source>
        <dbReference type="Google" id="ProtNLM"/>
    </source>
</evidence>
<keyword evidence="1" id="KW-0732">Signal</keyword>
<dbReference type="Gene3D" id="2.120.10.30">
    <property type="entry name" value="TolB, C-terminal domain"/>
    <property type="match status" value="1"/>
</dbReference>
<dbReference type="RefSeq" id="WP_189418540.1">
    <property type="nucleotide sequence ID" value="NZ_BMYZ01000002.1"/>
</dbReference>
<evidence type="ECO:0000313" key="3">
    <source>
        <dbReference type="Proteomes" id="UP000619761"/>
    </source>
</evidence>
<name>A0ABQ3B3R8_9GAMM</name>
<organism evidence="2 3">
    <name type="scientific">Cellvibrio zantedeschiae</name>
    <dbReference type="NCBI Taxonomy" id="1237077"/>
    <lineage>
        <taxon>Bacteria</taxon>
        <taxon>Pseudomonadati</taxon>
        <taxon>Pseudomonadota</taxon>
        <taxon>Gammaproteobacteria</taxon>
        <taxon>Cellvibrionales</taxon>
        <taxon>Cellvibrionaceae</taxon>
        <taxon>Cellvibrio</taxon>
    </lineage>
</organism>
<keyword evidence="3" id="KW-1185">Reference proteome</keyword>
<protein>
    <recommendedName>
        <fullName evidence="4">Dipeptidylpeptidase IV N-terminal domain-containing protein</fullName>
    </recommendedName>
</protein>
<accession>A0ABQ3B3R8</accession>
<proteinExistence type="predicted"/>
<dbReference type="SUPFAM" id="SSF69304">
    <property type="entry name" value="Tricorn protease N-terminal domain"/>
    <property type="match status" value="1"/>
</dbReference>
<dbReference type="EMBL" id="BMYZ01000002">
    <property type="protein sequence ID" value="GGY76863.1"/>
    <property type="molecule type" value="Genomic_DNA"/>
</dbReference>
<feature type="signal peptide" evidence="1">
    <location>
        <begin position="1"/>
        <end position="36"/>
    </location>
</feature>
<reference evidence="3" key="1">
    <citation type="journal article" date="2019" name="Int. J. Syst. Evol. Microbiol.">
        <title>The Global Catalogue of Microorganisms (GCM) 10K type strain sequencing project: providing services to taxonomists for standard genome sequencing and annotation.</title>
        <authorList>
            <consortium name="The Broad Institute Genomics Platform"/>
            <consortium name="The Broad Institute Genome Sequencing Center for Infectious Disease"/>
            <person name="Wu L."/>
            <person name="Ma J."/>
        </authorList>
    </citation>
    <scope>NUCLEOTIDE SEQUENCE [LARGE SCALE GENOMIC DNA]</scope>
    <source>
        <strain evidence="3">KCTC 32239</strain>
    </source>
</reference>
<evidence type="ECO:0000313" key="2">
    <source>
        <dbReference type="EMBL" id="GGY76863.1"/>
    </source>
</evidence>
<comment type="caution">
    <text evidence="2">The sequence shown here is derived from an EMBL/GenBank/DDBJ whole genome shotgun (WGS) entry which is preliminary data.</text>
</comment>
<dbReference type="Proteomes" id="UP000619761">
    <property type="component" value="Unassembled WGS sequence"/>
</dbReference>